<keyword evidence="7" id="KW-1133">Transmembrane helix</keyword>
<dbReference type="PROSITE" id="PS00198">
    <property type="entry name" value="4FE4S_FER_1"/>
    <property type="match status" value="1"/>
</dbReference>
<gene>
    <name evidence="9" type="primary">ccoG</name>
    <name evidence="9" type="ORF">I0D00_02895</name>
</gene>
<keyword evidence="4" id="KW-0249">Electron transport</keyword>
<dbReference type="InterPro" id="IPR017896">
    <property type="entry name" value="4Fe4S_Fe-S-bd"/>
</dbReference>
<evidence type="ECO:0000259" key="8">
    <source>
        <dbReference type="PROSITE" id="PS51379"/>
    </source>
</evidence>
<dbReference type="PROSITE" id="PS51379">
    <property type="entry name" value="4FE4S_FER_2"/>
    <property type="match status" value="1"/>
</dbReference>
<feature type="transmembrane region" description="Helical" evidence="7">
    <location>
        <begin position="89"/>
        <end position="110"/>
    </location>
</feature>
<keyword evidence="3" id="KW-0479">Metal-binding</keyword>
<keyword evidence="5" id="KW-0408">Iron</keyword>
<dbReference type="Gene3D" id="2.60.40.10">
    <property type="entry name" value="Immunoglobulins"/>
    <property type="match status" value="1"/>
</dbReference>
<feature type="transmembrane region" description="Helical" evidence="7">
    <location>
        <begin position="164"/>
        <end position="185"/>
    </location>
</feature>
<organism evidence="9 10">
    <name type="scientific">Pseudomonas lalucatii</name>
    <dbReference type="NCBI Taxonomy" id="1424203"/>
    <lineage>
        <taxon>Bacteria</taxon>
        <taxon>Pseudomonadati</taxon>
        <taxon>Pseudomonadota</taxon>
        <taxon>Gammaproteobacteria</taxon>
        <taxon>Pseudomonadales</taxon>
        <taxon>Pseudomonadaceae</taxon>
        <taxon>Pseudomonas</taxon>
    </lineage>
</organism>
<accession>A0ABS5PYF4</accession>
<feature type="domain" description="4Fe-4S ferredoxin-type" evidence="8">
    <location>
        <begin position="260"/>
        <end position="289"/>
    </location>
</feature>
<feature type="transmembrane region" description="Helical" evidence="7">
    <location>
        <begin position="42"/>
        <end position="60"/>
    </location>
</feature>
<evidence type="ECO:0000313" key="10">
    <source>
        <dbReference type="Proteomes" id="UP001196601"/>
    </source>
</evidence>
<feature type="transmembrane region" description="Helical" evidence="7">
    <location>
        <begin position="191"/>
        <end position="212"/>
    </location>
</feature>
<dbReference type="InterPro" id="IPR014116">
    <property type="entry name" value="Cyt_c_oxidase_cbb3_FixG"/>
</dbReference>
<dbReference type="Pfam" id="PF13746">
    <property type="entry name" value="Fer4_18"/>
    <property type="match status" value="1"/>
</dbReference>
<protein>
    <submittedName>
        <fullName evidence="9">Cytochrome c oxidase accessory protein CcoG</fullName>
    </submittedName>
</protein>
<feature type="transmembrane region" description="Helical" evidence="7">
    <location>
        <begin position="338"/>
        <end position="356"/>
    </location>
</feature>
<dbReference type="RefSeq" id="WP_213638258.1">
    <property type="nucleotide sequence ID" value="NZ_JADPMV010000001.1"/>
</dbReference>
<dbReference type="PANTHER" id="PTHR30176">
    <property type="entry name" value="FERREDOXIN-TYPE PROTEIN NAPH"/>
    <property type="match status" value="1"/>
</dbReference>
<keyword evidence="7" id="KW-0812">Transmembrane</keyword>
<evidence type="ECO:0000256" key="4">
    <source>
        <dbReference type="ARBA" id="ARBA00022982"/>
    </source>
</evidence>
<dbReference type="InterPro" id="IPR017900">
    <property type="entry name" value="4Fe4S_Fe_S_CS"/>
</dbReference>
<keyword evidence="1" id="KW-0813">Transport</keyword>
<dbReference type="NCBIfam" id="TIGR02745">
    <property type="entry name" value="ccoG_rdxA_fixG"/>
    <property type="match status" value="1"/>
</dbReference>
<dbReference type="InterPro" id="IPR013783">
    <property type="entry name" value="Ig-like_fold"/>
</dbReference>
<evidence type="ECO:0000256" key="5">
    <source>
        <dbReference type="ARBA" id="ARBA00023004"/>
    </source>
</evidence>
<keyword evidence="10" id="KW-1185">Reference proteome</keyword>
<dbReference type="PANTHER" id="PTHR30176:SF3">
    <property type="entry name" value="FERREDOXIN-TYPE PROTEIN NAPH"/>
    <property type="match status" value="1"/>
</dbReference>
<dbReference type="EMBL" id="JADPMV010000001">
    <property type="protein sequence ID" value="MBS7660899.1"/>
    <property type="molecule type" value="Genomic_DNA"/>
</dbReference>
<dbReference type="SUPFAM" id="SSF54862">
    <property type="entry name" value="4Fe-4S ferredoxins"/>
    <property type="match status" value="1"/>
</dbReference>
<name>A0ABS5PYF4_9PSED</name>
<keyword evidence="7" id="KW-0472">Membrane</keyword>
<evidence type="ECO:0000256" key="7">
    <source>
        <dbReference type="SAM" id="Phobius"/>
    </source>
</evidence>
<dbReference type="InterPro" id="IPR051684">
    <property type="entry name" value="Electron_Trans/Redox"/>
</dbReference>
<evidence type="ECO:0000256" key="6">
    <source>
        <dbReference type="ARBA" id="ARBA00023014"/>
    </source>
</evidence>
<dbReference type="Pfam" id="PF11614">
    <property type="entry name" value="FixG_C"/>
    <property type="match status" value="1"/>
</dbReference>
<proteinExistence type="predicted"/>
<sequence length="471" mass="51979">MTERIPARLVETLDPRSPLRLTPAQAGGAIHTRSFTGLFRDLRRYGAGALCLLFFGTAWLDWDGRQAVLWDLGNSRFHIFGATFWPQDFILLSALLIICAFGLFFITVLAGRVWCGYACPQSVWTWLFMWVERLAEGERNRRIQLDAAPWSAAKLLRRAAKHGLWLAISLATALTFVGYFTPIRALSGDLFGLQLGATSAFWLAFFTVATYLNAGWLREQVCLHMCPYSRFQSAMFDDDTLLVSYDSARGEGRGPRKKGADPRAEGLGDCIDCTLCVQVCPTGIDIRDGLQLDCISCGACIDACDEVMDKMGYARGLVRYSSSRALAGGRTRWLRPKLLGYGAMLLLMIGAFAWALQARPLLSLDVSKDRGLYRYNSAGQVENSYRLKLINKSQQARRYALVLVDAPGLRLQGPGELNLAPGEIRDLPVSVARIGTPAGGATQSLRFEVRELDEPGTRVGTASTFIAPRAP</sequence>
<keyword evidence="6" id="KW-0411">Iron-sulfur</keyword>
<dbReference type="Proteomes" id="UP001196601">
    <property type="component" value="Unassembled WGS sequence"/>
</dbReference>
<dbReference type="Pfam" id="PF12801">
    <property type="entry name" value="Fer4_5"/>
    <property type="match status" value="1"/>
</dbReference>
<dbReference type="InterPro" id="IPR032879">
    <property type="entry name" value="FixG_C"/>
</dbReference>
<keyword evidence="2" id="KW-0004">4Fe-4S</keyword>
<comment type="caution">
    <text evidence="9">The sequence shown here is derived from an EMBL/GenBank/DDBJ whole genome shotgun (WGS) entry which is preliminary data.</text>
</comment>
<evidence type="ECO:0000313" key="9">
    <source>
        <dbReference type="EMBL" id="MBS7660899.1"/>
    </source>
</evidence>
<reference evidence="9 10" key="1">
    <citation type="journal article" date="2021" name="Syst. Appl. Microbiol.">
        <title>Pseudomonas lalucatii sp. nov. isolated from Vallgornera, a karstic cave in Mallorca, Western Mediterranean.</title>
        <authorList>
            <person name="Busquets A."/>
            <person name="Mulet M."/>
            <person name="Gomila M."/>
            <person name="Garcia-Valdes E."/>
        </authorList>
    </citation>
    <scope>NUCLEOTIDE SEQUENCE [LARGE SCALE GENOMIC DNA]</scope>
    <source>
        <strain evidence="9 10">R1b54</strain>
    </source>
</reference>
<evidence type="ECO:0000256" key="2">
    <source>
        <dbReference type="ARBA" id="ARBA00022485"/>
    </source>
</evidence>
<evidence type="ECO:0000256" key="3">
    <source>
        <dbReference type="ARBA" id="ARBA00022723"/>
    </source>
</evidence>
<evidence type="ECO:0000256" key="1">
    <source>
        <dbReference type="ARBA" id="ARBA00022448"/>
    </source>
</evidence>